<dbReference type="PRINTS" id="PR00420">
    <property type="entry name" value="RNGMNOXGNASE"/>
</dbReference>
<dbReference type="EMBL" id="JADEXQ010000049">
    <property type="protein sequence ID" value="MBE9030979.1"/>
    <property type="molecule type" value="Genomic_DNA"/>
</dbReference>
<evidence type="ECO:0000313" key="3">
    <source>
        <dbReference type="Proteomes" id="UP000625316"/>
    </source>
</evidence>
<dbReference type="Pfam" id="PF01593">
    <property type="entry name" value="Amino_oxidase"/>
    <property type="match status" value="1"/>
</dbReference>
<dbReference type="PANTHER" id="PTHR10742:SF410">
    <property type="entry name" value="LYSINE-SPECIFIC HISTONE DEMETHYLASE 2"/>
    <property type="match status" value="1"/>
</dbReference>
<keyword evidence="3" id="KW-1185">Reference proteome</keyword>
<accession>A0A928Z3S0</accession>
<dbReference type="SUPFAM" id="SSF51905">
    <property type="entry name" value="FAD/NAD(P)-binding domain"/>
    <property type="match status" value="1"/>
</dbReference>
<name>A0A928Z3S0_9CYAN</name>
<gene>
    <name evidence="2" type="ORF">IQ266_14685</name>
</gene>
<dbReference type="PANTHER" id="PTHR10742">
    <property type="entry name" value="FLAVIN MONOAMINE OXIDASE"/>
    <property type="match status" value="1"/>
</dbReference>
<dbReference type="Proteomes" id="UP000625316">
    <property type="component" value="Unassembled WGS sequence"/>
</dbReference>
<dbReference type="RefSeq" id="WP_264325811.1">
    <property type="nucleotide sequence ID" value="NZ_JADEXQ010000049.1"/>
</dbReference>
<dbReference type="InterPro" id="IPR050281">
    <property type="entry name" value="Flavin_monoamine_oxidase"/>
</dbReference>
<feature type="domain" description="Amine oxidase" evidence="1">
    <location>
        <begin position="17"/>
        <end position="427"/>
    </location>
</feature>
<evidence type="ECO:0000259" key="1">
    <source>
        <dbReference type="Pfam" id="PF01593"/>
    </source>
</evidence>
<organism evidence="2 3">
    <name type="scientific">Romeriopsis navalis LEGE 11480</name>
    <dbReference type="NCBI Taxonomy" id="2777977"/>
    <lineage>
        <taxon>Bacteria</taxon>
        <taxon>Bacillati</taxon>
        <taxon>Cyanobacteriota</taxon>
        <taxon>Cyanophyceae</taxon>
        <taxon>Leptolyngbyales</taxon>
        <taxon>Leptolyngbyaceae</taxon>
        <taxon>Romeriopsis</taxon>
        <taxon>Romeriopsis navalis</taxon>
    </lineage>
</organism>
<evidence type="ECO:0000313" key="2">
    <source>
        <dbReference type="EMBL" id="MBE9030979.1"/>
    </source>
</evidence>
<dbReference type="GO" id="GO:0016491">
    <property type="term" value="F:oxidoreductase activity"/>
    <property type="evidence" value="ECO:0007669"/>
    <property type="project" value="InterPro"/>
</dbReference>
<dbReference type="InterPro" id="IPR036188">
    <property type="entry name" value="FAD/NAD-bd_sf"/>
</dbReference>
<proteinExistence type="predicted"/>
<comment type="caution">
    <text evidence="2">The sequence shown here is derived from an EMBL/GenBank/DDBJ whole genome shotgun (WGS) entry which is preliminary data.</text>
</comment>
<dbReference type="InterPro" id="IPR002937">
    <property type="entry name" value="Amino_oxidase"/>
</dbReference>
<dbReference type="Gene3D" id="3.50.50.60">
    <property type="entry name" value="FAD/NAD(P)-binding domain"/>
    <property type="match status" value="1"/>
</dbReference>
<reference evidence="2" key="1">
    <citation type="submission" date="2020-10" db="EMBL/GenBank/DDBJ databases">
        <authorList>
            <person name="Castelo-Branco R."/>
            <person name="Eusebio N."/>
            <person name="Adriana R."/>
            <person name="Vieira A."/>
            <person name="Brugerolle De Fraissinette N."/>
            <person name="Rezende De Castro R."/>
            <person name="Schneider M.P."/>
            <person name="Vasconcelos V."/>
            <person name="Leao P.N."/>
        </authorList>
    </citation>
    <scope>NUCLEOTIDE SEQUENCE</scope>
    <source>
        <strain evidence="2">LEGE 11480</strain>
    </source>
</reference>
<sequence>MSLPTKYDTIVIGAGAAGLAAAKRLQAAGQNVLVVEARDRIGGRIHTDYDFAPHPVELGAEFVHGQVLTRQLAEQYELELMPVLADDRNYLHQARGLKKLNDYTSPAELAMRDVLQSNGSKIWDWADAWFEQKQPDTSVAAMVEARGIAFSPEITQIVSHTYSADYGVYWEDLGVYGLVENTYEGDGCDEFRLGAGYSALIDRFATALNIQLNTVVQQIEWDSTVKVITNDTVLTADRVVITLPLALLQHQTVQFTPTLPAWKQQSIDSLGLSHIIKIILKFDAPFWPENWEQCHTYLDTQLWWRSGYGFTNEAPVVTAFIGAAACDSIRTMGETGAAAIGVTHLEEIFGLNLRDRLVAAKLVDWQADPYAQMGYSYTPVGGTGMREQLARSIDDRLFFAGEAASVLRPASVHGAIETGFAAAEQILQGRSTTTA</sequence>
<dbReference type="AlphaFoldDB" id="A0A928Z3S0"/>
<dbReference type="SUPFAM" id="SSF54373">
    <property type="entry name" value="FAD-linked reductases, C-terminal domain"/>
    <property type="match status" value="1"/>
</dbReference>
<protein>
    <submittedName>
        <fullName evidence="2">FAD-dependent oxidoreductase</fullName>
    </submittedName>
</protein>